<comment type="similarity">
    <text evidence="1">Belongs to the metallo-beta-lactamase superfamily.</text>
</comment>
<accession>A0AA39GQV8</accession>
<evidence type="ECO:0000256" key="4">
    <source>
        <dbReference type="ARBA" id="ARBA00022833"/>
    </source>
</evidence>
<dbReference type="EMBL" id="JAPDFR010000001">
    <property type="protein sequence ID" value="KAK0391761.1"/>
    <property type="molecule type" value="Genomic_DNA"/>
</dbReference>
<dbReference type="AlphaFoldDB" id="A0AA39GQV8"/>
<reference evidence="6" key="1">
    <citation type="submission" date="2022-10" db="EMBL/GenBank/DDBJ databases">
        <title>Determination and structural analysis of whole genome sequence of Sarocladium strictum F4-1.</title>
        <authorList>
            <person name="Hu L."/>
            <person name="Jiang Y."/>
        </authorList>
    </citation>
    <scope>NUCLEOTIDE SEQUENCE</scope>
    <source>
        <strain evidence="6">F4-1</strain>
    </source>
</reference>
<evidence type="ECO:0000256" key="2">
    <source>
        <dbReference type="ARBA" id="ARBA00022723"/>
    </source>
</evidence>
<keyword evidence="4" id="KW-0862">Zinc</keyword>
<keyword evidence="7" id="KW-1185">Reference proteome</keyword>
<gene>
    <name evidence="6" type="ORF">NLU13_1260</name>
</gene>
<name>A0AA39GQV8_SARSR</name>
<dbReference type="SUPFAM" id="SSF56281">
    <property type="entry name" value="Metallo-hydrolase/oxidoreductase"/>
    <property type="match status" value="1"/>
</dbReference>
<feature type="domain" description="Metallo-beta-lactamase" evidence="5">
    <location>
        <begin position="47"/>
        <end position="263"/>
    </location>
</feature>
<dbReference type="InterPro" id="IPR051013">
    <property type="entry name" value="MBL_superfamily_lactonases"/>
</dbReference>
<evidence type="ECO:0000313" key="6">
    <source>
        <dbReference type="EMBL" id="KAK0391761.1"/>
    </source>
</evidence>
<dbReference type="Pfam" id="PF00753">
    <property type="entry name" value="Lactamase_B"/>
    <property type="match status" value="1"/>
</dbReference>
<organism evidence="6 7">
    <name type="scientific">Sarocladium strictum</name>
    <name type="common">Black bundle disease fungus</name>
    <name type="synonym">Acremonium strictum</name>
    <dbReference type="NCBI Taxonomy" id="5046"/>
    <lineage>
        <taxon>Eukaryota</taxon>
        <taxon>Fungi</taxon>
        <taxon>Dikarya</taxon>
        <taxon>Ascomycota</taxon>
        <taxon>Pezizomycotina</taxon>
        <taxon>Sordariomycetes</taxon>
        <taxon>Hypocreomycetidae</taxon>
        <taxon>Hypocreales</taxon>
        <taxon>Sarocladiaceae</taxon>
        <taxon>Sarocladium</taxon>
    </lineage>
</organism>
<protein>
    <recommendedName>
        <fullName evidence="5">Metallo-beta-lactamase domain-containing protein</fullName>
    </recommendedName>
</protein>
<dbReference type="SMART" id="SM00849">
    <property type="entry name" value="Lactamase_B"/>
    <property type="match status" value="1"/>
</dbReference>
<dbReference type="Proteomes" id="UP001175261">
    <property type="component" value="Unassembled WGS sequence"/>
</dbReference>
<dbReference type="PANTHER" id="PTHR42978:SF5">
    <property type="entry name" value="METALLO-BETA-LACTAMASE DOMAIN-CONTAINING PROTEIN"/>
    <property type="match status" value="1"/>
</dbReference>
<comment type="caution">
    <text evidence="6">The sequence shown here is derived from an EMBL/GenBank/DDBJ whole genome shotgun (WGS) entry which is preliminary data.</text>
</comment>
<dbReference type="GO" id="GO:0046872">
    <property type="term" value="F:metal ion binding"/>
    <property type="evidence" value="ECO:0007669"/>
    <property type="project" value="UniProtKB-KW"/>
</dbReference>
<sequence length="364" mass="39893">MTGQVKLPAGDVAVSVSLINPVNFGPAILSRFMAPPVPGLETFKTSPSHSFLLEHPSGRRLVFDLGIRKDYDNYAPKIAAYIPSTKYNIQVEKNVVDILKDGGVAAESVEAVIWSHWHWDHIGDPSTFPSTTDLVVGEGFKEAMLPGAPANPDSPIQESDYTGRNLREIVFQGENTLMIGNFPAHDYFGDGSFYLLDSPGHAIGHLCGLARTTSNPDSFVLLGGDVCHYAGIFRPSKHLPIPDSITPHPCLPDDAKASLCPGLAWEDLQRSRGRAPTDTLYSMTFGHDVPLATRTAGRLQELDCLENVFVIIAHDSTVRDGVPHFPQTLNAWMDKGWAGRLKWAFLKDLEEYWSSKGLLSSEDV</sequence>
<dbReference type="Gene3D" id="3.60.15.10">
    <property type="entry name" value="Ribonuclease Z/Hydroxyacylglutathione hydrolase-like"/>
    <property type="match status" value="1"/>
</dbReference>
<evidence type="ECO:0000259" key="5">
    <source>
        <dbReference type="SMART" id="SM00849"/>
    </source>
</evidence>
<proteinExistence type="inferred from homology"/>
<evidence type="ECO:0000256" key="3">
    <source>
        <dbReference type="ARBA" id="ARBA00022801"/>
    </source>
</evidence>
<evidence type="ECO:0000313" key="7">
    <source>
        <dbReference type="Proteomes" id="UP001175261"/>
    </source>
</evidence>
<dbReference type="InterPro" id="IPR001279">
    <property type="entry name" value="Metallo-B-lactamas"/>
</dbReference>
<evidence type="ECO:0000256" key="1">
    <source>
        <dbReference type="ARBA" id="ARBA00007749"/>
    </source>
</evidence>
<dbReference type="PANTHER" id="PTHR42978">
    <property type="entry name" value="QUORUM-QUENCHING LACTONASE YTNP-RELATED-RELATED"/>
    <property type="match status" value="1"/>
</dbReference>
<keyword evidence="2" id="KW-0479">Metal-binding</keyword>
<keyword evidence="3" id="KW-0378">Hydrolase</keyword>
<dbReference type="InterPro" id="IPR036866">
    <property type="entry name" value="RibonucZ/Hydroxyglut_hydro"/>
</dbReference>
<dbReference type="CDD" id="cd07730">
    <property type="entry name" value="metallo-hydrolase-like_MBL-fold"/>
    <property type="match status" value="1"/>
</dbReference>
<dbReference type="GO" id="GO:0016787">
    <property type="term" value="F:hydrolase activity"/>
    <property type="evidence" value="ECO:0007669"/>
    <property type="project" value="UniProtKB-KW"/>
</dbReference>